<gene>
    <name evidence="2" type="ORF">RUM8411_01901</name>
</gene>
<evidence type="ECO:0000313" key="3">
    <source>
        <dbReference type="Proteomes" id="UP000193778"/>
    </source>
</evidence>
<accession>A0A1X6Z7P4</accession>
<dbReference type="EMBL" id="FWFP01000005">
    <property type="protein sequence ID" value="SLN42569.1"/>
    <property type="molecule type" value="Genomic_DNA"/>
</dbReference>
<protein>
    <submittedName>
        <fullName evidence="2">Uroporphyrinogen-III synthase</fullName>
    </submittedName>
</protein>
<reference evidence="3" key="1">
    <citation type="submission" date="2017-03" db="EMBL/GenBank/DDBJ databases">
        <authorList>
            <person name="Rodrigo-Torres L."/>
            <person name="Arahal R.D."/>
            <person name="Lucena T."/>
        </authorList>
    </citation>
    <scope>NUCLEOTIDE SEQUENCE [LARGE SCALE GENOMIC DNA]</scope>
    <source>
        <strain evidence="3">CECT 8411</strain>
    </source>
</reference>
<dbReference type="InterPro" id="IPR003754">
    <property type="entry name" value="4pyrrol_synth_uPrphyn_synth"/>
</dbReference>
<organism evidence="2 3">
    <name type="scientific">Ruegeria meonggei</name>
    <dbReference type="NCBI Taxonomy" id="1446476"/>
    <lineage>
        <taxon>Bacteria</taxon>
        <taxon>Pseudomonadati</taxon>
        <taxon>Pseudomonadota</taxon>
        <taxon>Alphaproteobacteria</taxon>
        <taxon>Rhodobacterales</taxon>
        <taxon>Roseobacteraceae</taxon>
        <taxon>Ruegeria</taxon>
    </lineage>
</organism>
<proteinExistence type="predicted"/>
<dbReference type="AlphaFoldDB" id="A0A1X6Z7P4"/>
<dbReference type="SUPFAM" id="SSF69618">
    <property type="entry name" value="HemD-like"/>
    <property type="match status" value="1"/>
</dbReference>
<dbReference type="CDD" id="cd06578">
    <property type="entry name" value="HemD"/>
    <property type="match status" value="1"/>
</dbReference>
<keyword evidence="3" id="KW-1185">Reference proteome</keyword>
<dbReference type="InterPro" id="IPR036108">
    <property type="entry name" value="4pyrrol_syn_uPrphyn_synt_sf"/>
</dbReference>
<dbReference type="Pfam" id="PF02602">
    <property type="entry name" value="HEM4"/>
    <property type="match status" value="1"/>
</dbReference>
<sequence>MMSKRGITLRRCKQSQGRRRRLLYLLMTRPRAASERFVAQLPTRIRSRVQVIYSPILEIRPLSVQVDTAGVRGLIFTSANAVNAAASLDVARDLPAFCVGPVTTGTAKGAGWNAQMVGATAEELVAFLLKDRPDSPLLHLRGEYSRGNIAERLTESGLTTREQPVYQQHLLPLTSEATVAAGGETPIIAPLFSPRTARHFADIWVGSAPLWLAAISDATAESLYSMDYVRLKITKAPTPKKMRKAVKKLVKHAMRVEGDEATD</sequence>
<evidence type="ECO:0000259" key="1">
    <source>
        <dbReference type="Pfam" id="PF02602"/>
    </source>
</evidence>
<name>A0A1X6Z7P4_9RHOB</name>
<evidence type="ECO:0000313" key="2">
    <source>
        <dbReference type="EMBL" id="SLN42569.1"/>
    </source>
</evidence>
<dbReference type="GO" id="GO:0004852">
    <property type="term" value="F:uroporphyrinogen-III synthase activity"/>
    <property type="evidence" value="ECO:0007669"/>
    <property type="project" value="InterPro"/>
</dbReference>
<dbReference type="Gene3D" id="3.40.50.10090">
    <property type="match status" value="2"/>
</dbReference>
<feature type="domain" description="Tetrapyrrole biosynthesis uroporphyrinogen III synthase" evidence="1">
    <location>
        <begin position="49"/>
        <end position="242"/>
    </location>
</feature>
<dbReference type="Proteomes" id="UP000193778">
    <property type="component" value="Unassembled WGS sequence"/>
</dbReference>
<dbReference type="GO" id="GO:0033014">
    <property type="term" value="P:tetrapyrrole biosynthetic process"/>
    <property type="evidence" value="ECO:0007669"/>
    <property type="project" value="InterPro"/>
</dbReference>